<organism evidence="7 8">
    <name type="scientific">Fulvivirga lutea</name>
    <dbReference type="NCBI Taxonomy" id="2810512"/>
    <lineage>
        <taxon>Bacteria</taxon>
        <taxon>Pseudomonadati</taxon>
        <taxon>Bacteroidota</taxon>
        <taxon>Cytophagia</taxon>
        <taxon>Cytophagales</taxon>
        <taxon>Fulvivirgaceae</taxon>
        <taxon>Fulvivirga</taxon>
    </lineage>
</organism>
<comment type="catalytic activity">
    <reaction evidence="3 4">
        <text>an acyl phosphate + H2O = a carboxylate + phosphate + H(+)</text>
        <dbReference type="Rhea" id="RHEA:14965"/>
        <dbReference type="ChEBI" id="CHEBI:15377"/>
        <dbReference type="ChEBI" id="CHEBI:15378"/>
        <dbReference type="ChEBI" id="CHEBI:29067"/>
        <dbReference type="ChEBI" id="CHEBI:43474"/>
        <dbReference type="ChEBI" id="CHEBI:59918"/>
        <dbReference type="EC" id="3.6.1.7"/>
    </reaction>
</comment>
<name>A0A975A2I1_9BACT</name>
<dbReference type="InterPro" id="IPR017968">
    <property type="entry name" value="Acylphosphatase_CS"/>
</dbReference>
<evidence type="ECO:0000256" key="5">
    <source>
        <dbReference type="RuleBase" id="RU004168"/>
    </source>
</evidence>
<feature type="active site" evidence="4">
    <location>
        <position position="19"/>
    </location>
</feature>
<evidence type="ECO:0000313" key="7">
    <source>
        <dbReference type="EMBL" id="QSE98562.1"/>
    </source>
</evidence>
<dbReference type="AlphaFoldDB" id="A0A975A2I1"/>
<feature type="domain" description="Acylphosphatase-like" evidence="6">
    <location>
        <begin position="4"/>
        <end position="90"/>
    </location>
</feature>
<dbReference type="PRINTS" id="PR00112">
    <property type="entry name" value="ACYLPHPHTASE"/>
</dbReference>
<dbReference type="PROSITE" id="PS51160">
    <property type="entry name" value="ACYLPHOSPHATASE_3"/>
    <property type="match status" value="1"/>
</dbReference>
<dbReference type="InterPro" id="IPR036046">
    <property type="entry name" value="Acylphosphatase-like_dom_sf"/>
</dbReference>
<proteinExistence type="inferred from homology"/>
<evidence type="ECO:0000256" key="1">
    <source>
        <dbReference type="ARBA" id="ARBA00005614"/>
    </source>
</evidence>
<dbReference type="Gene3D" id="3.30.70.100">
    <property type="match status" value="1"/>
</dbReference>
<accession>A0A975A2I1</accession>
<dbReference type="InterPro" id="IPR001792">
    <property type="entry name" value="Acylphosphatase-like_dom"/>
</dbReference>
<evidence type="ECO:0000259" key="6">
    <source>
        <dbReference type="PROSITE" id="PS51160"/>
    </source>
</evidence>
<dbReference type="RefSeq" id="WP_205723076.1">
    <property type="nucleotide sequence ID" value="NZ_CP070608.1"/>
</dbReference>
<protein>
    <recommendedName>
        <fullName evidence="2 4">acylphosphatase</fullName>
        <ecNumber evidence="2 4">3.6.1.7</ecNumber>
    </recommendedName>
</protein>
<dbReference type="InterPro" id="IPR020456">
    <property type="entry name" value="Acylphosphatase"/>
</dbReference>
<dbReference type="GO" id="GO:0003998">
    <property type="term" value="F:acylphosphatase activity"/>
    <property type="evidence" value="ECO:0007669"/>
    <property type="project" value="UniProtKB-EC"/>
</dbReference>
<comment type="similarity">
    <text evidence="1 5">Belongs to the acylphosphatase family.</text>
</comment>
<dbReference type="KEGG" id="fuv:JR347_05635"/>
<dbReference type="EMBL" id="CP070608">
    <property type="protein sequence ID" value="QSE98562.1"/>
    <property type="molecule type" value="Genomic_DNA"/>
</dbReference>
<dbReference type="PANTHER" id="PTHR47268">
    <property type="entry name" value="ACYLPHOSPHATASE"/>
    <property type="match status" value="1"/>
</dbReference>
<reference evidence="7" key="1">
    <citation type="submission" date="2021-02" db="EMBL/GenBank/DDBJ databases">
        <title>Fulvivirga sp. S481 isolated from sea water.</title>
        <authorList>
            <person name="Bae S.S."/>
            <person name="Baek K."/>
        </authorList>
    </citation>
    <scope>NUCLEOTIDE SEQUENCE</scope>
    <source>
        <strain evidence="7">S481</strain>
    </source>
</reference>
<evidence type="ECO:0000256" key="3">
    <source>
        <dbReference type="ARBA" id="ARBA00047645"/>
    </source>
</evidence>
<evidence type="ECO:0000313" key="8">
    <source>
        <dbReference type="Proteomes" id="UP000662783"/>
    </source>
</evidence>
<keyword evidence="8" id="KW-1185">Reference proteome</keyword>
<dbReference type="SUPFAM" id="SSF54975">
    <property type="entry name" value="Acylphosphatase/BLUF domain-like"/>
    <property type="match status" value="1"/>
</dbReference>
<evidence type="ECO:0000256" key="4">
    <source>
        <dbReference type="PROSITE-ProRule" id="PRU00520"/>
    </source>
</evidence>
<dbReference type="PROSITE" id="PS00151">
    <property type="entry name" value="ACYLPHOSPHATASE_2"/>
    <property type="match status" value="1"/>
</dbReference>
<feature type="active site" evidence="4">
    <location>
        <position position="37"/>
    </location>
</feature>
<dbReference type="EC" id="3.6.1.7" evidence="2 4"/>
<keyword evidence="4" id="KW-0378">Hydrolase</keyword>
<gene>
    <name evidence="7" type="ORF">JR347_05635</name>
</gene>
<dbReference type="PANTHER" id="PTHR47268:SF4">
    <property type="entry name" value="ACYLPHOSPHATASE"/>
    <property type="match status" value="1"/>
</dbReference>
<evidence type="ECO:0000256" key="2">
    <source>
        <dbReference type="ARBA" id="ARBA00012150"/>
    </source>
</evidence>
<dbReference type="Proteomes" id="UP000662783">
    <property type="component" value="Chromosome"/>
</dbReference>
<sequence>MIKHFNITVSGKVQGVFYRASTKHKAEDLGIVGFVKNMPDGSVYIEAEGKMEQLSSLIDWCKIGPTHARVENVHFVPGDVMDFTGFDIRY</sequence>
<dbReference type="Pfam" id="PF00708">
    <property type="entry name" value="Acylphosphatase"/>
    <property type="match status" value="1"/>
</dbReference>